<feature type="signal peptide" evidence="1">
    <location>
        <begin position="1"/>
        <end position="25"/>
    </location>
</feature>
<dbReference type="AlphaFoldDB" id="G5IA70"/>
<dbReference type="HOGENOM" id="CLU_094166_0_0_9"/>
<dbReference type="RefSeq" id="WP_006778392.1">
    <property type="nucleotide sequence ID" value="NZ_CP040506.1"/>
</dbReference>
<evidence type="ECO:0000313" key="2">
    <source>
        <dbReference type="EMBL" id="EHI61959.1"/>
    </source>
</evidence>
<dbReference type="EMBL" id="ADLN01000001">
    <property type="protein sequence ID" value="EHI61959.1"/>
    <property type="molecule type" value="Genomic_DNA"/>
</dbReference>
<proteinExistence type="predicted"/>
<organism evidence="2 3">
    <name type="scientific">Hungatella hathewayi WAL-18680</name>
    <dbReference type="NCBI Taxonomy" id="742737"/>
    <lineage>
        <taxon>Bacteria</taxon>
        <taxon>Bacillati</taxon>
        <taxon>Bacillota</taxon>
        <taxon>Clostridia</taxon>
        <taxon>Lachnospirales</taxon>
        <taxon>Lachnospiraceae</taxon>
        <taxon>Hungatella</taxon>
    </lineage>
</organism>
<accession>G5IA70</accession>
<comment type="caution">
    <text evidence="2">The sequence shown here is derived from an EMBL/GenBank/DDBJ whole genome shotgun (WGS) entry which is preliminary data.</text>
</comment>
<protein>
    <submittedName>
        <fullName evidence="2">Uncharacterized protein</fullName>
    </submittedName>
</protein>
<evidence type="ECO:0000313" key="3">
    <source>
        <dbReference type="Proteomes" id="UP000005384"/>
    </source>
</evidence>
<keyword evidence="1" id="KW-0732">Signal</keyword>
<sequence length="236" mass="25231">MKNRNTAWCLALCLLLTCGMEPAYGAVAGGGGIAPADSGVIAGNVELNPADGSVSVPVEMDATITASLISVSLPADGFDFTVDPEQVFDISTPAAQITSPDVTVVNHSVVPVKLEISSVPEVREEDIQFSEKFSDDVEQSFRLVDTLSGVGPPGTAILVLGTQDKIYNSREEFERYAIRPGRTGIFVAEIPADGEAVIKLYGKVSPDFYGEFEFTVRPTLKISTVRANEPADLYRQ</sequence>
<name>G5IA70_9FIRM</name>
<reference evidence="2 3" key="1">
    <citation type="submission" date="2011-08" db="EMBL/GenBank/DDBJ databases">
        <title>The Genome Sequence of Clostridium hathewayi WAL-18680.</title>
        <authorList>
            <consortium name="The Broad Institute Genome Sequencing Platform"/>
            <person name="Earl A."/>
            <person name="Ward D."/>
            <person name="Feldgarden M."/>
            <person name="Gevers D."/>
            <person name="Finegold S.M."/>
            <person name="Summanen P.H."/>
            <person name="Molitoris D.R."/>
            <person name="Song M."/>
            <person name="Daigneault M."/>
            <person name="Allen-Vercoe E."/>
            <person name="Young S.K."/>
            <person name="Zeng Q."/>
            <person name="Gargeya S."/>
            <person name="Fitzgerald M."/>
            <person name="Haas B."/>
            <person name="Abouelleil A."/>
            <person name="Alvarado L."/>
            <person name="Arachchi H.M."/>
            <person name="Berlin A."/>
            <person name="Brown A."/>
            <person name="Chapman S.B."/>
            <person name="Chen Z."/>
            <person name="Dunbar C."/>
            <person name="Freedman E."/>
            <person name="Gearin G."/>
            <person name="Gellesch M."/>
            <person name="Goldberg J."/>
            <person name="Griggs A."/>
            <person name="Gujja S."/>
            <person name="Heiman D."/>
            <person name="Howarth C."/>
            <person name="Larson L."/>
            <person name="Lui A."/>
            <person name="MacDonald P.J.P."/>
            <person name="Montmayeur A."/>
            <person name="Murphy C."/>
            <person name="Neiman D."/>
            <person name="Pearson M."/>
            <person name="Priest M."/>
            <person name="Roberts A."/>
            <person name="Saif S."/>
            <person name="Shea T."/>
            <person name="Shenoy N."/>
            <person name="Sisk P."/>
            <person name="Stolte C."/>
            <person name="Sykes S."/>
            <person name="Wortman J."/>
            <person name="Nusbaum C."/>
            <person name="Birren B."/>
        </authorList>
    </citation>
    <scope>NUCLEOTIDE SEQUENCE [LARGE SCALE GENOMIC DNA]</scope>
    <source>
        <strain evidence="2 3">WAL-18680</strain>
    </source>
</reference>
<dbReference type="PATRIC" id="fig|742737.3.peg.411"/>
<evidence type="ECO:0000256" key="1">
    <source>
        <dbReference type="SAM" id="SignalP"/>
    </source>
</evidence>
<gene>
    <name evidence="2" type="ORF">HMPREF9473_00410</name>
</gene>
<feature type="chain" id="PRO_5003478437" evidence="1">
    <location>
        <begin position="26"/>
        <end position="236"/>
    </location>
</feature>
<dbReference type="Proteomes" id="UP000005384">
    <property type="component" value="Unassembled WGS sequence"/>
</dbReference>
<keyword evidence="3" id="KW-1185">Reference proteome</keyword>